<sequence length="136" mass="13956">MLTQMNHLIFIPFLCTLLFACGGGNSGGGSIGGDRSQTNDGQANAVWLNNGTDSFTNTSQTLGNSTPTHSITLGDIDGDGDLVVGNRSEVNTVWRNDGAGNFTDTNQTLGSARTTSVILGYIDGDGDLGLVAGNDG</sequence>
<proteinExistence type="predicted"/>
<accession>A0A3B1B2V6</accession>
<organism evidence="2">
    <name type="scientific">hydrothermal vent metagenome</name>
    <dbReference type="NCBI Taxonomy" id="652676"/>
    <lineage>
        <taxon>unclassified sequences</taxon>
        <taxon>metagenomes</taxon>
        <taxon>ecological metagenomes</taxon>
    </lineage>
</organism>
<reference evidence="2" key="1">
    <citation type="submission" date="2018-06" db="EMBL/GenBank/DDBJ databases">
        <authorList>
            <person name="Zhirakovskaya E."/>
        </authorList>
    </citation>
    <scope>NUCLEOTIDE SEQUENCE</scope>
</reference>
<dbReference type="PANTHER" id="PTHR46580">
    <property type="entry name" value="SENSOR KINASE-RELATED"/>
    <property type="match status" value="1"/>
</dbReference>
<gene>
    <name evidence="2" type="ORF">MNBD_GAMMA23-1937</name>
</gene>
<dbReference type="Pfam" id="PF13517">
    <property type="entry name" value="FG-GAP_3"/>
    <property type="match status" value="1"/>
</dbReference>
<evidence type="ECO:0008006" key="3">
    <source>
        <dbReference type="Google" id="ProtNLM"/>
    </source>
</evidence>
<dbReference type="InterPro" id="IPR013517">
    <property type="entry name" value="FG-GAP"/>
</dbReference>
<protein>
    <recommendedName>
        <fullName evidence="3">VCBS repeat-containing protein</fullName>
    </recommendedName>
</protein>
<dbReference type="EMBL" id="UOFT01000077">
    <property type="protein sequence ID" value="VAW99406.1"/>
    <property type="molecule type" value="Genomic_DNA"/>
</dbReference>
<evidence type="ECO:0000256" key="1">
    <source>
        <dbReference type="ARBA" id="ARBA00022729"/>
    </source>
</evidence>
<dbReference type="SUPFAM" id="SSF69318">
    <property type="entry name" value="Integrin alpha N-terminal domain"/>
    <property type="match status" value="1"/>
</dbReference>
<dbReference type="InterPro" id="IPR028994">
    <property type="entry name" value="Integrin_alpha_N"/>
</dbReference>
<keyword evidence="1" id="KW-0732">Signal</keyword>
<evidence type="ECO:0000313" key="2">
    <source>
        <dbReference type="EMBL" id="VAW99406.1"/>
    </source>
</evidence>
<dbReference type="AlphaFoldDB" id="A0A3B1B2V6"/>
<name>A0A3B1B2V6_9ZZZZ</name>